<evidence type="ECO:0000256" key="2">
    <source>
        <dbReference type="ARBA" id="ARBA00001966"/>
    </source>
</evidence>
<organism evidence="12 13">
    <name type="scientific">Candidatus Neomicrothrix parvicella RN1</name>
    <dbReference type="NCBI Taxonomy" id="1229780"/>
    <lineage>
        <taxon>Bacteria</taxon>
        <taxon>Bacillati</taxon>
        <taxon>Actinomycetota</taxon>
        <taxon>Acidimicrobiia</taxon>
        <taxon>Acidimicrobiales</taxon>
        <taxon>Microthrixaceae</taxon>
        <taxon>Candidatus Neomicrothrix</taxon>
    </lineage>
</organism>
<evidence type="ECO:0000259" key="11">
    <source>
        <dbReference type="Pfam" id="PF07992"/>
    </source>
</evidence>
<dbReference type="PANTHER" id="PTHR42917">
    <property type="entry name" value="2,4-DIENOYL-COA REDUCTASE"/>
    <property type="match status" value="1"/>
</dbReference>
<name>R4Z5E3_9ACTN</name>
<dbReference type="STRING" id="1229780.BN381_90024"/>
<dbReference type="Gene3D" id="3.50.50.60">
    <property type="entry name" value="FAD/NAD(P)-binding domain"/>
    <property type="match status" value="1"/>
</dbReference>
<dbReference type="Gene3D" id="3.40.50.720">
    <property type="entry name" value="NAD(P)-binding Rossmann-like Domain"/>
    <property type="match status" value="1"/>
</dbReference>
<keyword evidence="8" id="KW-0408">Iron</keyword>
<dbReference type="InterPro" id="IPR051793">
    <property type="entry name" value="NADH:flavin_oxidoreductase"/>
</dbReference>
<dbReference type="SUPFAM" id="SSF51395">
    <property type="entry name" value="FMN-linked oxidoreductases"/>
    <property type="match status" value="1"/>
</dbReference>
<dbReference type="InterPro" id="IPR013785">
    <property type="entry name" value="Aldolase_TIM"/>
</dbReference>
<dbReference type="eggNOG" id="COG0446">
    <property type="taxonomic scope" value="Bacteria"/>
</dbReference>
<feature type="domain" description="NADH:flavin oxidoreductase/NADH oxidase N-terminal" evidence="10">
    <location>
        <begin position="12"/>
        <end position="235"/>
    </location>
</feature>
<dbReference type="InterPro" id="IPR036188">
    <property type="entry name" value="FAD/NAD-bd_sf"/>
</dbReference>
<keyword evidence="13" id="KW-1185">Reference proteome</keyword>
<keyword evidence="6" id="KW-0479">Metal-binding</keyword>
<comment type="cofactor">
    <cofactor evidence="2">
        <name>[4Fe-4S] cluster</name>
        <dbReference type="ChEBI" id="CHEBI:49883"/>
    </cofactor>
</comment>
<dbReference type="GO" id="GO:0016491">
    <property type="term" value="F:oxidoreductase activity"/>
    <property type="evidence" value="ECO:0007669"/>
    <property type="project" value="UniProtKB-KW"/>
</dbReference>
<dbReference type="OrthoDB" id="3169239at2"/>
<dbReference type="SUPFAM" id="SSF51971">
    <property type="entry name" value="Nucleotide-binding domain"/>
    <property type="match status" value="1"/>
</dbReference>
<accession>R4Z5E3</accession>
<evidence type="ECO:0000313" key="12">
    <source>
        <dbReference type="EMBL" id="CCM65953.1"/>
    </source>
</evidence>
<evidence type="ECO:0000259" key="10">
    <source>
        <dbReference type="Pfam" id="PF00724"/>
    </source>
</evidence>
<keyword evidence="5" id="KW-0288">FMN</keyword>
<keyword evidence="7" id="KW-0560">Oxidoreductase</keyword>
<sequence>MVASSSGPHPELHQSLTLGPKTARNRVLFGAHHTLFAEPSPTYGEPGLVGDRLVTYLAERAAGGVGTVICGPTAVHPDAVAAAPNLPIAWDRRVIAGWSLLARTLQAHGALAMIQLGHDGPTAGSGWTKRAAVSAGGVGYRFEAPRSLSLDDLSDLVTHYGRAARHARSAGLDGIEVDAAHGGLLHGFLSPVLNGRQDRYGRGADGRLRLLREVLVAVRERAGDGMAVGLRLGVGVGVDAGVRSGPTGDPSGTVGSGAGDPAEVASALVVDGLVDFLNVAVDPTASSGWGVQGGSPSLYRDHGYGMEAGAAIRARVRNVGDERRPAPVLVGGRLITPAEAANVLAVGAADGVCMVRALIADPAWVSRDHDGEGGRIRVCTGCNESCHGNAVRGEPVTCATNPVVGREATLGRDTMFKTRVGRSVVVVGAGPAGLEAAWVAAARGHRVTLLEREALTGGRINLASRLPGRGELTGFVTWRAAECERRGVTLRTGETATADSVLTLEPDAVVVATGAVGDASSEVAWHPPIIGVDRPGVLDHEAALRVVLAAGPRALGDRVVVVDLVGFVEAFGLAGLLADGEVETTLVSPFAEPTATDPETRLELLRRARRAGVAHLPHHLVEAIEPADSAAEPDPGTGWCALRVRGRDNLGQAGLSIDCVSTVIVRAPARSVDGLAAQLVVARPGLEVHTVGDALAPRWADQAIADGHRVGRLL</sequence>
<dbReference type="HOGENOM" id="CLU_012153_1_2_11"/>
<comment type="cofactor">
    <cofactor evidence="1">
        <name>FMN</name>
        <dbReference type="ChEBI" id="CHEBI:58210"/>
    </cofactor>
</comment>
<dbReference type="Pfam" id="PF00724">
    <property type="entry name" value="Oxidored_FMN"/>
    <property type="match status" value="1"/>
</dbReference>
<evidence type="ECO:0000256" key="5">
    <source>
        <dbReference type="ARBA" id="ARBA00022643"/>
    </source>
</evidence>
<gene>
    <name evidence="12" type="ORF">BN381_90024</name>
</gene>
<evidence type="ECO:0000313" key="13">
    <source>
        <dbReference type="Proteomes" id="UP000018291"/>
    </source>
</evidence>
<dbReference type="GO" id="GO:0010181">
    <property type="term" value="F:FMN binding"/>
    <property type="evidence" value="ECO:0007669"/>
    <property type="project" value="InterPro"/>
</dbReference>
<dbReference type="GO" id="GO:0046872">
    <property type="term" value="F:metal ion binding"/>
    <property type="evidence" value="ECO:0007669"/>
    <property type="project" value="UniProtKB-KW"/>
</dbReference>
<evidence type="ECO:0000256" key="7">
    <source>
        <dbReference type="ARBA" id="ARBA00023002"/>
    </source>
</evidence>
<evidence type="ECO:0000256" key="4">
    <source>
        <dbReference type="ARBA" id="ARBA00022630"/>
    </source>
</evidence>
<keyword evidence="9" id="KW-0411">Iron-sulfur</keyword>
<dbReference type="RefSeq" id="WP_012231391.1">
    <property type="nucleotide sequence ID" value="NZ_HG422565.1"/>
</dbReference>
<evidence type="ECO:0000256" key="3">
    <source>
        <dbReference type="ARBA" id="ARBA00011048"/>
    </source>
</evidence>
<comment type="caution">
    <text evidence="12">The sequence shown here is derived from an EMBL/GenBank/DDBJ whole genome shotgun (WGS) entry which is preliminary data.</text>
</comment>
<dbReference type="InterPro" id="IPR023753">
    <property type="entry name" value="FAD/NAD-binding_dom"/>
</dbReference>
<dbReference type="GO" id="GO:0051536">
    <property type="term" value="F:iron-sulfur cluster binding"/>
    <property type="evidence" value="ECO:0007669"/>
    <property type="project" value="UniProtKB-KW"/>
</dbReference>
<dbReference type="AlphaFoldDB" id="R4Z5E3"/>
<evidence type="ECO:0000256" key="1">
    <source>
        <dbReference type="ARBA" id="ARBA00001917"/>
    </source>
</evidence>
<proteinExistence type="inferred from homology"/>
<evidence type="ECO:0000256" key="9">
    <source>
        <dbReference type="ARBA" id="ARBA00023014"/>
    </source>
</evidence>
<reference evidence="12 13" key="1">
    <citation type="journal article" date="2013" name="ISME J.">
        <title>Metabolic model for the filamentous 'Candidatus Microthrix parvicella' based on genomic and metagenomic analyses.</title>
        <authorList>
            <person name="Jon McIlroy S."/>
            <person name="Kristiansen R."/>
            <person name="Albertsen M."/>
            <person name="Michael Karst S."/>
            <person name="Rossetti S."/>
            <person name="Lund Nielsen J."/>
            <person name="Tandoi V."/>
            <person name="James Seviour R."/>
            <person name="Nielsen P.H."/>
        </authorList>
    </citation>
    <scope>NUCLEOTIDE SEQUENCE [LARGE SCALE GENOMIC DNA]</scope>
    <source>
        <strain evidence="12 13">RN1</strain>
    </source>
</reference>
<evidence type="ECO:0000256" key="6">
    <source>
        <dbReference type="ARBA" id="ARBA00022723"/>
    </source>
</evidence>
<keyword evidence="4" id="KW-0285">Flavoprotein</keyword>
<dbReference type="PRINTS" id="PR00368">
    <property type="entry name" value="FADPNR"/>
</dbReference>
<dbReference type="Pfam" id="PF07992">
    <property type="entry name" value="Pyr_redox_2"/>
    <property type="match status" value="1"/>
</dbReference>
<evidence type="ECO:0000256" key="8">
    <source>
        <dbReference type="ARBA" id="ARBA00023004"/>
    </source>
</evidence>
<dbReference type="eggNOG" id="COG1902">
    <property type="taxonomic scope" value="Bacteria"/>
</dbReference>
<dbReference type="Proteomes" id="UP000018291">
    <property type="component" value="Unassembled WGS sequence"/>
</dbReference>
<dbReference type="Gene3D" id="3.20.20.70">
    <property type="entry name" value="Aldolase class I"/>
    <property type="match status" value="1"/>
</dbReference>
<protein>
    <submittedName>
        <fullName evidence="12">Putative NADH:flavin oxidoreductase</fullName>
    </submittedName>
</protein>
<dbReference type="InterPro" id="IPR001155">
    <property type="entry name" value="OxRdtase_FMN_N"/>
</dbReference>
<dbReference type="PRINTS" id="PR00411">
    <property type="entry name" value="PNDRDTASEI"/>
</dbReference>
<dbReference type="PANTHER" id="PTHR42917:SF2">
    <property type="entry name" value="2,4-DIENOYL-COA REDUCTASE [(2E)-ENOYL-COA-PRODUCING]"/>
    <property type="match status" value="1"/>
</dbReference>
<feature type="domain" description="FAD/NAD(P)-binding" evidence="11">
    <location>
        <begin position="423"/>
        <end position="629"/>
    </location>
</feature>
<comment type="similarity">
    <text evidence="3">In the N-terminal section; belongs to the NADH:flavin oxidoreductase/NADH oxidase family.</text>
</comment>
<dbReference type="EMBL" id="CANL01000087">
    <property type="protein sequence ID" value="CCM65953.1"/>
    <property type="molecule type" value="Genomic_DNA"/>
</dbReference>